<sequence>MQTAGSVLSAPSPVATAKAPQEGNAGMMPTADNASPAPGAAVTARDALELIAEPMRIVASVSSGTSVVTTVRDTPIG</sequence>
<evidence type="ECO:0000313" key="3">
    <source>
        <dbReference type="Proteomes" id="UP000824596"/>
    </source>
</evidence>
<feature type="region of interest" description="Disordered" evidence="1">
    <location>
        <begin position="1"/>
        <end position="41"/>
    </location>
</feature>
<accession>A0A9P8N7G7</accession>
<dbReference type="EMBL" id="JAIZPD010000001">
    <property type="protein sequence ID" value="KAH0967376.1"/>
    <property type="molecule type" value="Genomic_DNA"/>
</dbReference>
<protein>
    <submittedName>
        <fullName evidence="2">Uncharacterized protein</fullName>
    </submittedName>
</protein>
<dbReference type="AlphaFoldDB" id="A0A9P8N7G7"/>
<organism evidence="2 3">
    <name type="scientific">Hirsutella rhossiliensis</name>
    <dbReference type="NCBI Taxonomy" id="111463"/>
    <lineage>
        <taxon>Eukaryota</taxon>
        <taxon>Fungi</taxon>
        <taxon>Dikarya</taxon>
        <taxon>Ascomycota</taxon>
        <taxon>Pezizomycotina</taxon>
        <taxon>Sordariomycetes</taxon>
        <taxon>Hypocreomycetidae</taxon>
        <taxon>Hypocreales</taxon>
        <taxon>Ophiocordycipitaceae</taxon>
        <taxon>Hirsutella</taxon>
    </lineage>
</organism>
<dbReference type="RefSeq" id="XP_044724889.1">
    <property type="nucleotide sequence ID" value="XM_044858489.1"/>
</dbReference>
<dbReference type="GeneID" id="68349147"/>
<proteinExistence type="predicted"/>
<evidence type="ECO:0000313" key="2">
    <source>
        <dbReference type="EMBL" id="KAH0967376.1"/>
    </source>
</evidence>
<keyword evidence="3" id="KW-1185">Reference proteome</keyword>
<dbReference type="OrthoDB" id="4929314at2759"/>
<evidence type="ECO:0000256" key="1">
    <source>
        <dbReference type="SAM" id="MobiDB-lite"/>
    </source>
</evidence>
<comment type="caution">
    <text evidence="2">The sequence shown here is derived from an EMBL/GenBank/DDBJ whole genome shotgun (WGS) entry which is preliminary data.</text>
</comment>
<dbReference type="Proteomes" id="UP000824596">
    <property type="component" value="Unassembled WGS sequence"/>
</dbReference>
<gene>
    <name evidence="2" type="ORF">HRG_00018</name>
</gene>
<name>A0A9P8N7G7_9HYPO</name>
<reference evidence="2" key="1">
    <citation type="submission" date="2021-09" db="EMBL/GenBank/DDBJ databases">
        <title>A high-quality genome of the endoparasitic fungus Hirsutella rhossiliensis with a comparison of Hirsutella genomes reveals transposable elements contributing to genome size variation.</title>
        <authorList>
            <person name="Lin R."/>
            <person name="Jiao Y."/>
            <person name="Sun X."/>
            <person name="Ling J."/>
            <person name="Xie B."/>
            <person name="Cheng X."/>
        </authorList>
    </citation>
    <scope>NUCLEOTIDE SEQUENCE</scope>
    <source>
        <strain evidence="2">HR02</strain>
    </source>
</reference>